<evidence type="ECO:0000313" key="2">
    <source>
        <dbReference type="Proteomes" id="UP000015105"/>
    </source>
</evidence>
<keyword evidence="2" id="KW-1185">Reference proteome</keyword>
<dbReference type="AlphaFoldDB" id="A0A453PN64"/>
<reference evidence="1" key="5">
    <citation type="journal article" date="2021" name="G3 (Bethesda)">
        <title>Aegilops tauschii genome assembly Aet v5.0 features greater sequence contiguity and improved annotation.</title>
        <authorList>
            <person name="Wang L."/>
            <person name="Zhu T."/>
            <person name="Rodriguez J.C."/>
            <person name="Deal K.R."/>
            <person name="Dubcovsky J."/>
            <person name="McGuire P.E."/>
            <person name="Lux T."/>
            <person name="Spannagl M."/>
            <person name="Mayer K.F.X."/>
            <person name="Baldrich P."/>
            <person name="Meyers B.C."/>
            <person name="Huo N."/>
            <person name="Gu Y.Q."/>
            <person name="Zhou H."/>
            <person name="Devos K.M."/>
            <person name="Bennetzen J.L."/>
            <person name="Unver T."/>
            <person name="Budak H."/>
            <person name="Gulick P.J."/>
            <person name="Galiba G."/>
            <person name="Kalapos B."/>
            <person name="Nelson D.R."/>
            <person name="Li P."/>
            <person name="You F.M."/>
            <person name="Luo M.C."/>
            <person name="Dvorak J."/>
        </authorList>
    </citation>
    <scope>NUCLEOTIDE SEQUENCE [LARGE SCALE GENOMIC DNA]</scope>
    <source>
        <strain evidence="1">cv. AL8/78</strain>
    </source>
</reference>
<evidence type="ECO:0000313" key="1">
    <source>
        <dbReference type="EnsemblPlants" id="AET6Gv20790800.19"/>
    </source>
</evidence>
<proteinExistence type="predicted"/>
<organism evidence="1 2">
    <name type="scientific">Aegilops tauschii subsp. strangulata</name>
    <name type="common">Goatgrass</name>
    <dbReference type="NCBI Taxonomy" id="200361"/>
    <lineage>
        <taxon>Eukaryota</taxon>
        <taxon>Viridiplantae</taxon>
        <taxon>Streptophyta</taxon>
        <taxon>Embryophyta</taxon>
        <taxon>Tracheophyta</taxon>
        <taxon>Spermatophyta</taxon>
        <taxon>Magnoliopsida</taxon>
        <taxon>Liliopsida</taxon>
        <taxon>Poales</taxon>
        <taxon>Poaceae</taxon>
        <taxon>BOP clade</taxon>
        <taxon>Pooideae</taxon>
        <taxon>Triticodae</taxon>
        <taxon>Triticeae</taxon>
        <taxon>Triticinae</taxon>
        <taxon>Aegilops</taxon>
    </lineage>
</organism>
<name>A0A453PN64_AEGTS</name>
<sequence length="31" mass="3377">NVSPHDISLSVKVVSTVGSEFITMYFFTAIS</sequence>
<reference evidence="1" key="4">
    <citation type="submission" date="2019-03" db="UniProtKB">
        <authorList>
            <consortium name="EnsemblPlants"/>
        </authorList>
    </citation>
    <scope>IDENTIFICATION</scope>
</reference>
<protein>
    <submittedName>
        <fullName evidence="1">Uncharacterized protein</fullName>
    </submittedName>
</protein>
<reference evidence="2" key="2">
    <citation type="journal article" date="2017" name="Nat. Plants">
        <title>The Aegilops tauschii genome reveals multiple impacts of transposons.</title>
        <authorList>
            <person name="Zhao G."/>
            <person name="Zou C."/>
            <person name="Li K."/>
            <person name="Wang K."/>
            <person name="Li T."/>
            <person name="Gao L."/>
            <person name="Zhang X."/>
            <person name="Wang H."/>
            <person name="Yang Z."/>
            <person name="Liu X."/>
            <person name="Jiang W."/>
            <person name="Mao L."/>
            <person name="Kong X."/>
            <person name="Jiao Y."/>
            <person name="Jia J."/>
        </authorList>
    </citation>
    <scope>NUCLEOTIDE SEQUENCE [LARGE SCALE GENOMIC DNA]</scope>
    <source>
        <strain evidence="2">cv. AL8/78</strain>
    </source>
</reference>
<dbReference type="Gramene" id="AET6Gv20790800.19">
    <property type="protein sequence ID" value="AET6Gv20790800.19"/>
    <property type="gene ID" value="AET6Gv20790800"/>
</dbReference>
<accession>A0A453PN64</accession>
<reference evidence="2" key="1">
    <citation type="journal article" date="2014" name="Science">
        <title>Ancient hybridizations among the ancestral genomes of bread wheat.</title>
        <authorList>
            <consortium name="International Wheat Genome Sequencing Consortium,"/>
            <person name="Marcussen T."/>
            <person name="Sandve S.R."/>
            <person name="Heier L."/>
            <person name="Spannagl M."/>
            <person name="Pfeifer M."/>
            <person name="Jakobsen K.S."/>
            <person name="Wulff B.B."/>
            <person name="Steuernagel B."/>
            <person name="Mayer K.F."/>
            <person name="Olsen O.A."/>
        </authorList>
    </citation>
    <scope>NUCLEOTIDE SEQUENCE [LARGE SCALE GENOMIC DNA]</scope>
    <source>
        <strain evidence="2">cv. AL8/78</strain>
    </source>
</reference>
<dbReference type="EnsemblPlants" id="AET6Gv20790800.19">
    <property type="protein sequence ID" value="AET6Gv20790800.19"/>
    <property type="gene ID" value="AET6Gv20790800"/>
</dbReference>
<reference evidence="1" key="3">
    <citation type="journal article" date="2017" name="Nature">
        <title>Genome sequence of the progenitor of the wheat D genome Aegilops tauschii.</title>
        <authorList>
            <person name="Luo M.C."/>
            <person name="Gu Y.Q."/>
            <person name="Puiu D."/>
            <person name="Wang H."/>
            <person name="Twardziok S.O."/>
            <person name="Deal K.R."/>
            <person name="Huo N."/>
            <person name="Zhu T."/>
            <person name="Wang L."/>
            <person name="Wang Y."/>
            <person name="McGuire P.E."/>
            <person name="Liu S."/>
            <person name="Long H."/>
            <person name="Ramasamy R.K."/>
            <person name="Rodriguez J.C."/>
            <person name="Van S.L."/>
            <person name="Yuan L."/>
            <person name="Wang Z."/>
            <person name="Xia Z."/>
            <person name="Xiao L."/>
            <person name="Anderson O.D."/>
            <person name="Ouyang S."/>
            <person name="Liang Y."/>
            <person name="Zimin A.V."/>
            <person name="Pertea G."/>
            <person name="Qi P."/>
            <person name="Bennetzen J.L."/>
            <person name="Dai X."/>
            <person name="Dawson M.W."/>
            <person name="Muller H.G."/>
            <person name="Kugler K."/>
            <person name="Rivarola-Duarte L."/>
            <person name="Spannagl M."/>
            <person name="Mayer K.F.X."/>
            <person name="Lu F.H."/>
            <person name="Bevan M.W."/>
            <person name="Leroy P."/>
            <person name="Li P."/>
            <person name="You F.M."/>
            <person name="Sun Q."/>
            <person name="Liu Z."/>
            <person name="Lyons E."/>
            <person name="Wicker T."/>
            <person name="Salzberg S.L."/>
            <person name="Devos K.M."/>
            <person name="Dvorak J."/>
        </authorList>
    </citation>
    <scope>NUCLEOTIDE SEQUENCE [LARGE SCALE GENOMIC DNA]</scope>
    <source>
        <strain evidence="1">cv. AL8/78</strain>
    </source>
</reference>
<dbReference type="Proteomes" id="UP000015105">
    <property type="component" value="Chromosome 6D"/>
</dbReference>